<keyword evidence="13" id="KW-0325">Glycoprotein</keyword>
<sequence length="290" mass="34722">MKHAYLIIAHQEFEILNYLLASLDDQRNNIFVHIDKKVNDVPKLSCSAAKLVVLEERIDVRWADVSQIEVELLLFKTAYHYAEHAYYHLLSGVDMPLRSQDYIHAFFEKHRGKEFVGFTQAEISKQLERKVKRFHLFPRHFRRENSFLGFTRRFLRSIFLKFQEVTGVYRNRAIDFKKGTNWVSVTHAFVGYLLTYEAQIMQTYQHTFCADEIFLHTLCWHSDFRDCIYDFQSEGRGSQRVIRWKDNQICDWKNGEFEELVNTSFIFARKFNSKNMELVRQVICYVTKVR</sequence>
<protein>
    <recommendedName>
        <fullName evidence="14">Peptide O-xylosyltransferase</fullName>
    </recommendedName>
</protein>
<dbReference type="InterPro" id="IPR003406">
    <property type="entry name" value="Glyco_trans_14"/>
</dbReference>
<evidence type="ECO:0000256" key="5">
    <source>
        <dbReference type="ARBA" id="ARBA00022692"/>
    </source>
</evidence>
<evidence type="ECO:0000256" key="4">
    <source>
        <dbReference type="ARBA" id="ARBA00022679"/>
    </source>
</evidence>
<keyword evidence="5" id="KW-0812">Transmembrane</keyword>
<evidence type="ECO:0000256" key="11">
    <source>
        <dbReference type="ARBA" id="ARBA00023136"/>
    </source>
</evidence>
<evidence type="ECO:0000256" key="3">
    <source>
        <dbReference type="ARBA" id="ARBA00022676"/>
    </source>
</evidence>
<keyword evidence="10" id="KW-0333">Golgi apparatus</keyword>
<dbReference type="EMBL" id="CP117880">
    <property type="protein sequence ID" value="WDF68352.1"/>
    <property type="molecule type" value="Genomic_DNA"/>
</dbReference>
<evidence type="ECO:0000256" key="8">
    <source>
        <dbReference type="ARBA" id="ARBA00022968"/>
    </source>
</evidence>
<dbReference type="Proteomes" id="UP001221558">
    <property type="component" value="Chromosome"/>
</dbReference>
<evidence type="ECO:0000256" key="14">
    <source>
        <dbReference type="ARBA" id="ARBA00042865"/>
    </source>
</evidence>
<keyword evidence="4" id="KW-0808">Transferase</keyword>
<dbReference type="RefSeq" id="WP_274267085.1">
    <property type="nucleotide sequence ID" value="NZ_CP117880.1"/>
</dbReference>
<keyword evidence="3" id="KW-0328">Glycosyltransferase</keyword>
<keyword evidence="11" id="KW-0472">Membrane</keyword>
<gene>
    <name evidence="15" type="ORF">PQ465_18920</name>
</gene>
<reference evidence="15 16" key="1">
    <citation type="submission" date="2023-02" db="EMBL/GenBank/DDBJ databases">
        <title>Genome sequence of Sphingobacterium sp. KACC 22765.</title>
        <authorList>
            <person name="Kim S."/>
            <person name="Heo J."/>
            <person name="Kwon S.-W."/>
        </authorList>
    </citation>
    <scope>NUCLEOTIDE SEQUENCE [LARGE SCALE GENOMIC DNA]</scope>
    <source>
        <strain evidence="15 16">KACC 22765</strain>
    </source>
</reference>
<evidence type="ECO:0000256" key="10">
    <source>
        <dbReference type="ARBA" id="ARBA00023034"/>
    </source>
</evidence>
<evidence type="ECO:0000256" key="12">
    <source>
        <dbReference type="ARBA" id="ARBA00023157"/>
    </source>
</evidence>
<dbReference type="PANTHER" id="PTHR46025:SF3">
    <property type="entry name" value="XYLOSYLTRANSFERASE OXT"/>
    <property type="match status" value="1"/>
</dbReference>
<keyword evidence="7" id="KW-0256">Endoplasmic reticulum</keyword>
<comment type="subcellular location">
    <subcellularLocation>
        <location evidence="2">Endoplasmic reticulum membrane</location>
        <topology evidence="2">Single-pass type II membrane protein</topology>
    </subcellularLocation>
    <subcellularLocation>
        <location evidence="1">Golgi apparatus membrane</location>
        <topology evidence="1">Single-pass type II membrane protein</topology>
    </subcellularLocation>
</comment>
<keyword evidence="8" id="KW-0735">Signal-anchor</keyword>
<name>A0ABY7WII6_9SPHI</name>
<evidence type="ECO:0000256" key="1">
    <source>
        <dbReference type="ARBA" id="ARBA00004323"/>
    </source>
</evidence>
<dbReference type="Pfam" id="PF02485">
    <property type="entry name" value="Branch"/>
    <property type="match status" value="1"/>
</dbReference>
<accession>A0ABY7WII6</accession>
<keyword evidence="6" id="KW-0479">Metal-binding</keyword>
<evidence type="ECO:0000256" key="9">
    <source>
        <dbReference type="ARBA" id="ARBA00022989"/>
    </source>
</evidence>
<evidence type="ECO:0000313" key="16">
    <source>
        <dbReference type="Proteomes" id="UP001221558"/>
    </source>
</evidence>
<keyword evidence="12" id="KW-1015">Disulfide bond</keyword>
<proteinExistence type="predicted"/>
<evidence type="ECO:0000313" key="15">
    <source>
        <dbReference type="EMBL" id="WDF68352.1"/>
    </source>
</evidence>
<dbReference type="InterPro" id="IPR043538">
    <property type="entry name" value="XYLT"/>
</dbReference>
<dbReference type="PANTHER" id="PTHR46025">
    <property type="entry name" value="XYLOSYLTRANSFERASE OXT"/>
    <property type="match status" value="1"/>
</dbReference>
<evidence type="ECO:0000256" key="2">
    <source>
        <dbReference type="ARBA" id="ARBA00004648"/>
    </source>
</evidence>
<evidence type="ECO:0000256" key="13">
    <source>
        <dbReference type="ARBA" id="ARBA00023180"/>
    </source>
</evidence>
<evidence type="ECO:0000256" key="6">
    <source>
        <dbReference type="ARBA" id="ARBA00022723"/>
    </source>
</evidence>
<organism evidence="15 16">
    <name type="scientific">Sphingobacterium oryzagri</name>
    <dbReference type="NCBI Taxonomy" id="3025669"/>
    <lineage>
        <taxon>Bacteria</taxon>
        <taxon>Pseudomonadati</taxon>
        <taxon>Bacteroidota</taxon>
        <taxon>Sphingobacteriia</taxon>
        <taxon>Sphingobacteriales</taxon>
        <taxon>Sphingobacteriaceae</taxon>
        <taxon>Sphingobacterium</taxon>
    </lineage>
</organism>
<keyword evidence="16" id="KW-1185">Reference proteome</keyword>
<keyword evidence="9" id="KW-1133">Transmembrane helix</keyword>
<evidence type="ECO:0000256" key="7">
    <source>
        <dbReference type="ARBA" id="ARBA00022824"/>
    </source>
</evidence>